<evidence type="ECO:0000313" key="4">
    <source>
        <dbReference type="Proteomes" id="UP000536909"/>
    </source>
</evidence>
<dbReference type="EMBL" id="VBRC01000018">
    <property type="protein sequence ID" value="TLK22146.1"/>
    <property type="molecule type" value="Genomic_DNA"/>
</dbReference>
<keyword evidence="4" id="KW-1185">Reference proteome</keyword>
<dbReference type="AlphaFoldDB" id="A0AAJ5F1H5"/>
<organism evidence="2 3">
    <name type="scientific">Deinococcus metallilatus</name>
    <dbReference type="NCBI Taxonomy" id="1211322"/>
    <lineage>
        <taxon>Bacteria</taxon>
        <taxon>Thermotogati</taxon>
        <taxon>Deinococcota</taxon>
        <taxon>Deinococci</taxon>
        <taxon>Deinococcales</taxon>
        <taxon>Deinococcaceae</taxon>
        <taxon>Deinococcus</taxon>
    </lineage>
</organism>
<proteinExistence type="predicted"/>
<evidence type="ECO:0000313" key="2">
    <source>
        <dbReference type="EMBL" id="TLK22146.1"/>
    </source>
</evidence>
<dbReference type="EMBL" id="JACHFV010000006">
    <property type="protein sequence ID" value="MBB5295295.1"/>
    <property type="molecule type" value="Genomic_DNA"/>
</dbReference>
<protein>
    <submittedName>
        <fullName evidence="2">Uncharacterized protein</fullName>
    </submittedName>
</protein>
<evidence type="ECO:0000313" key="3">
    <source>
        <dbReference type="Proteomes" id="UP000308000"/>
    </source>
</evidence>
<reference evidence="1 4" key="2">
    <citation type="submission" date="2020-08" db="EMBL/GenBank/DDBJ databases">
        <title>Genomic Encyclopedia of Type Strains, Phase IV (KMG-IV): sequencing the most valuable type-strain genomes for metagenomic binning, comparative biology and taxonomic classification.</title>
        <authorList>
            <person name="Goeker M."/>
        </authorList>
    </citation>
    <scope>NUCLEOTIDE SEQUENCE [LARGE SCALE GENOMIC DNA]</scope>
    <source>
        <strain evidence="1 4">DSM 105434</strain>
    </source>
</reference>
<gene>
    <name evidence="2" type="ORF">FCS05_17990</name>
    <name evidence="1" type="ORF">HNQ10_002121</name>
</gene>
<evidence type="ECO:0000313" key="1">
    <source>
        <dbReference type="EMBL" id="MBB5295295.1"/>
    </source>
</evidence>
<reference evidence="2 3" key="1">
    <citation type="submission" date="2019-04" db="EMBL/GenBank/DDBJ databases">
        <title>Deinococcus metalilatus MA1002 mutant No.5.</title>
        <authorList>
            <person name="Park W."/>
            <person name="Park C."/>
        </authorList>
    </citation>
    <scope>NUCLEOTIDE SEQUENCE [LARGE SCALE GENOMIC DNA]</scope>
    <source>
        <strain evidence="2 3">MA1002-m5</strain>
    </source>
</reference>
<dbReference type="RefSeq" id="WP_129118817.1">
    <property type="nucleotide sequence ID" value="NZ_BSUI01000010.1"/>
</dbReference>
<accession>A0AAJ5F1H5</accession>
<comment type="caution">
    <text evidence="2">The sequence shown here is derived from an EMBL/GenBank/DDBJ whole genome shotgun (WGS) entry which is preliminary data.</text>
</comment>
<dbReference type="Proteomes" id="UP000308000">
    <property type="component" value="Unassembled WGS sequence"/>
</dbReference>
<name>A0AAJ5F1H5_9DEIO</name>
<dbReference type="Proteomes" id="UP000536909">
    <property type="component" value="Unassembled WGS sequence"/>
</dbReference>
<sequence length="70" mass="7912">MSGAAASMAWLDLRVEDDPHPRRFDSPETLRAYLTRIERLTPDAITLLLGRGEVGPPDARRVYRVQPLQP</sequence>